<dbReference type="InterPro" id="IPR000210">
    <property type="entry name" value="BTB/POZ_dom"/>
</dbReference>
<dbReference type="EMBL" id="MU006578">
    <property type="protein sequence ID" value="KAF2746256.1"/>
    <property type="molecule type" value="Genomic_DNA"/>
</dbReference>
<accession>A0A6A6V8M7</accession>
<proteinExistence type="predicted"/>
<dbReference type="AlphaFoldDB" id="A0A6A6V8M7"/>
<protein>
    <recommendedName>
        <fullName evidence="1">BTB domain-containing protein</fullName>
    </recommendedName>
</protein>
<gene>
    <name evidence="2" type="ORF">M011DRAFT_90321</name>
</gene>
<dbReference type="SUPFAM" id="SSF54695">
    <property type="entry name" value="POZ domain"/>
    <property type="match status" value="1"/>
</dbReference>
<dbReference type="Gene3D" id="3.30.710.10">
    <property type="entry name" value="Potassium Channel Kv1.1, Chain A"/>
    <property type="match status" value="1"/>
</dbReference>
<dbReference type="InterPro" id="IPR011333">
    <property type="entry name" value="SKP1/BTB/POZ_sf"/>
</dbReference>
<evidence type="ECO:0000313" key="2">
    <source>
        <dbReference type="EMBL" id="KAF2746256.1"/>
    </source>
</evidence>
<dbReference type="PROSITE" id="PS50097">
    <property type="entry name" value="BTB"/>
    <property type="match status" value="1"/>
</dbReference>
<dbReference type="Proteomes" id="UP000799440">
    <property type="component" value="Unassembled WGS sequence"/>
</dbReference>
<evidence type="ECO:0000259" key="1">
    <source>
        <dbReference type="PROSITE" id="PS50097"/>
    </source>
</evidence>
<keyword evidence="3" id="KW-1185">Reference proteome</keyword>
<organism evidence="2 3">
    <name type="scientific">Sporormia fimetaria CBS 119925</name>
    <dbReference type="NCBI Taxonomy" id="1340428"/>
    <lineage>
        <taxon>Eukaryota</taxon>
        <taxon>Fungi</taxon>
        <taxon>Dikarya</taxon>
        <taxon>Ascomycota</taxon>
        <taxon>Pezizomycotina</taxon>
        <taxon>Dothideomycetes</taxon>
        <taxon>Pleosporomycetidae</taxon>
        <taxon>Pleosporales</taxon>
        <taxon>Sporormiaceae</taxon>
        <taxon>Sporormia</taxon>
    </lineage>
</organism>
<name>A0A6A6V8M7_9PLEO</name>
<reference evidence="2" key="1">
    <citation type="journal article" date="2020" name="Stud. Mycol.">
        <title>101 Dothideomycetes genomes: a test case for predicting lifestyles and emergence of pathogens.</title>
        <authorList>
            <person name="Haridas S."/>
            <person name="Albert R."/>
            <person name="Binder M."/>
            <person name="Bloem J."/>
            <person name="Labutti K."/>
            <person name="Salamov A."/>
            <person name="Andreopoulos B."/>
            <person name="Baker S."/>
            <person name="Barry K."/>
            <person name="Bills G."/>
            <person name="Bluhm B."/>
            <person name="Cannon C."/>
            <person name="Castanera R."/>
            <person name="Culley D."/>
            <person name="Daum C."/>
            <person name="Ezra D."/>
            <person name="Gonzalez J."/>
            <person name="Henrissat B."/>
            <person name="Kuo A."/>
            <person name="Liang C."/>
            <person name="Lipzen A."/>
            <person name="Lutzoni F."/>
            <person name="Magnuson J."/>
            <person name="Mondo S."/>
            <person name="Nolan M."/>
            <person name="Ohm R."/>
            <person name="Pangilinan J."/>
            <person name="Park H.-J."/>
            <person name="Ramirez L."/>
            <person name="Alfaro M."/>
            <person name="Sun H."/>
            <person name="Tritt A."/>
            <person name="Yoshinaga Y."/>
            <person name="Zwiers L.-H."/>
            <person name="Turgeon B."/>
            <person name="Goodwin S."/>
            <person name="Spatafora J."/>
            <person name="Crous P."/>
            <person name="Grigoriev I."/>
        </authorList>
    </citation>
    <scope>NUCLEOTIDE SEQUENCE</scope>
    <source>
        <strain evidence="2">CBS 119925</strain>
    </source>
</reference>
<feature type="domain" description="BTB" evidence="1">
    <location>
        <begin position="2"/>
        <end position="73"/>
    </location>
</feature>
<sequence>MSDVKIAFDASSGTYEFNAHKAYLCELSKRFRLEFDQENPEKPTARLKLICPERRGSDSERDVCEAFLRYFYTTNWNHVQDLFWRTALGVYKLARDNKCHDLHDLEHLIVKSSEEEVSDDFGWAIQAASETFPKDELYSLIDLYYKHINESGTEAGHVIVYAVRDWNTYMDHMTPLEKIEKEELVDLKLKYPVFEQDMCLQFIEKCAMTMDEKKRAGFK</sequence>
<dbReference type="CDD" id="cd18186">
    <property type="entry name" value="BTB_POZ_ZBTB_KLHL-like"/>
    <property type="match status" value="1"/>
</dbReference>
<evidence type="ECO:0000313" key="3">
    <source>
        <dbReference type="Proteomes" id="UP000799440"/>
    </source>
</evidence>